<reference evidence="8" key="1">
    <citation type="submission" date="2024-06" db="EMBL/GenBank/DDBJ databases">
        <title>Multiomics insights into the TNT degradation mechanism by Pantoea sp. BJ2 isolated from an ammunition destruction site.</title>
        <authorList>
            <person name="Luo J."/>
        </authorList>
    </citation>
    <scope>NUCLEOTIDE SEQUENCE</scope>
    <source>
        <strain evidence="8">BJ2</strain>
    </source>
</reference>
<organism evidence="8">
    <name type="scientific">Pantoea sp. BJ2</name>
    <dbReference type="NCBI Taxonomy" id="3141322"/>
    <lineage>
        <taxon>Bacteria</taxon>
        <taxon>Pseudomonadati</taxon>
        <taxon>Pseudomonadota</taxon>
        <taxon>Gammaproteobacteria</taxon>
        <taxon>Enterobacterales</taxon>
        <taxon>Erwiniaceae</taxon>
        <taxon>Pantoea</taxon>
    </lineage>
</organism>
<name>A0AAU7U0F3_9GAMM</name>
<dbReference type="EMBL" id="CP158292">
    <property type="protein sequence ID" value="XBV46488.1"/>
    <property type="molecule type" value="Genomic_DNA"/>
</dbReference>
<dbReference type="GO" id="GO:0004497">
    <property type="term" value="F:monooxygenase activity"/>
    <property type="evidence" value="ECO:0007669"/>
    <property type="project" value="UniProtKB-KW"/>
</dbReference>
<dbReference type="AlphaFoldDB" id="A0AAU7U0F3"/>
<sequence length="455" mass="50647">MSRAPFLLFGFMMNVPGHISAGLWRHPQDQAHRYTELRYWTDIAQQLDRAGFDALFIADALGQLDVWQNKPDAALRLATQMPVNDPLLLVSAMAAVTQHLGFGITVSTTYEQPYLLARKFTTLDHLSNGRIAWNVVTSMLDSAARNLGLTQQIPHDERYDRAQEFLDITGKLWEGSWEEDAVRRDKQNSVYSDPAKVHAIKHAGRWYQVPDAHLSEPSPQRTPVLFQAGTSSRGAQFAARNAEVIFLGGVTPQAIAADIQRIRQLAAAEGRNAASLRFVTAITVITAESDEAAQAKYRDYQQYISEEAALALFSAWTGIDCSQEDLDTPLAFRETDACRSALASLTRIDDQKRWTLRDAARYIGIGGLHPLLIGGPESIADQLEQFAAESGVDGFNLAWAISPGSFEDFIQHVMPVLRSRGLIRETPAQAVTLRERLFGQPRLTADHPAARFRHR</sequence>
<feature type="binding site" evidence="6">
    <location>
        <position position="231"/>
    </location>
    <ligand>
        <name>FMN</name>
        <dbReference type="ChEBI" id="CHEBI:58210"/>
    </ligand>
</feature>
<evidence type="ECO:0000256" key="6">
    <source>
        <dbReference type="PIRSR" id="PIRSR000337-1"/>
    </source>
</evidence>
<dbReference type="PIRSF" id="PIRSF000337">
    <property type="entry name" value="NTA_MOA"/>
    <property type="match status" value="1"/>
</dbReference>
<keyword evidence="3 8" id="KW-0560">Oxidoreductase</keyword>
<dbReference type="CDD" id="cd01095">
    <property type="entry name" value="Nitrilotriacetate_monoxgenase"/>
    <property type="match status" value="1"/>
</dbReference>
<feature type="binding site" evidence="6">
    <location>
        <position position="159"/>
    </location>
    <ligand>
        <name>FMN</name>
        <dbReference type="ChEBI" id="CHEBI:58210"/>
    </ligand>
</feature>
<evidence type="ECO:0000256" key="5">
    <source>
        <dbReference type="ARBA" id="ARBA00033748"/>
    </source>
</evidence>
<dbReference type="Gene3D" id="3.20.20.30">
    <property type="entry name" value="Luciferase-like domain"/>
    <property type="match status" value="1"/>
</dbReference>
<dbReference type="InterPro" id="IPR011251">
    <property type="entry name" value="Luciferase-like_dom"/>
</dbReference>
<evidence type="ECO:0000256" key="2">
    <source>
        <dbReference type="ARBA" id="ARBA00022643"/>
    </source>
</evidence>
<keyword evidence="2 6" id="KW-0288">FMN</keyword>
<dbReference type="EC" id="1.-.-.-" evidence="8"/>
<dbReference type="InterPro" id="IPR016215">
    <property type="entry name" value="NTA_MOA"/>
</dbReference>
<feature type="binding site" evidence="6">
    <location>
        <position position="59"/>
    </location>
    <ligand>
        <name>FMN</name>
        <dbReference type="ChEBI" id="CHEBI:58210"/>
    </ligand>
</feature>
<feature type="domain" description="Luciferase-like" evidence="7">
    <location>
        <begin position="30"/>
        <end position="393"/>
    </location>
</feature>
<dbReference type="Pfam" id="PF00296">
    <property type="entry name" value="Bac_luciferase"/>
    <property type="match status" value="1"/>
</dbReference>
<dbReference type="RefSeq" id="WP_350261934.1">
    <property type="nucleotide sequence ID" value="NZ_CP158292.1"/>
</dbReference>
<dbReference type="NCBIfam" id="TIGR03860">
    <property type="entry name" value="FMN_nitrolo"/>
    <property type="match status" value="1"/>
</dbReference>
<dbReference type="SUPFAM" id="SSF51679">
    <property type="entry name" value="Bacterial luciferase-like"/>
    <property type="match status" value="1"/>
</dbReference>
<dbReference type="InterPro" id="IPR051260">
    <property type="entry name" value="Diverse_substr_monoxygenases"/>
</dbReference>
<evidence type="ECO:0000259" key="7">
    <source>
        <dbReference type="Pfam" id="PF00296"/>
    </source>
</evidence>
<feature type="binding site" evidence="6">
    <location>
        <position position="105"/>
    </location>
    <ligand>
        <name>FMN</name>
        <dbReference type="ChEBI" id="CHEBI:58210"/>
    </ligand>
</feature>
<evidence type="ECO:0000256" key="1">
    <source>
        <dbReference type="ARBA" id="ARBA00022630"/>
    </source>
</evidence>
<accession>A0AAU7U0F3</accession>
<evidence type="ECO:0000256" key="3">
    <source>
        <dbReference type="ARBA" id="ARBA00023002"/>
    </source>
</evidence>
<dbReference type="InterPro" id="IPR036661">
    <property type="entry name" value="Luciferase-like_sf"/>
</dbReference>
<gene>
    <name evidence="8" type="ORF">AAF463_09350</name>
</gene>
<dbReference type="PANTHER" id="PTHR30011:SF16">
    <property type="entry name" value="C2H2 FINGER DOMAIN TRANSCRIPTION FACTOR (EUROFUNG)-RELATED"/>
    <property type="match status" value="1"/>
</dbReference>
<dbReference type="PANTHER" id="PTHR30011">
    <property type="entry name" value="ALKANESULFONATE MONOOXYGENASE-RELATED"/>
    <property type="match status" value="1"/>
</dbReference>
<comment type="similarity">
    <text evidence="5">Belongs to the NtaA/SnaA/DszA monooxygenase family.</text>
</comment>
<evidence type="ECO:0000313" key="8">
    <source>
        <dbReference type="EMBL" id="XBV46488.1"/>
    </source>
</evidence>
<proteinExistence type="inferred from homology"/>
<keyword evidence="1 6" id="KW-0285">Flavoprotein</keyword>
<keyword evidence="4" id="KW-0503">Monooxygenase</keyword>
<evidence type="ECO:0000256" key="4">
    <source>
        <dbReference type="ARBA" id="ARBA00023033"/>
    </source>
</evidence>
<dbReference type="GO" id="GO:0016705">
    <property type="term" value="F:oxidoreductase activity, acting on paired donors, with incorporation or reduction of molecular oxygen"/>
    <property type="evidence" value="ECO:0007669"/>
    <property type="project" value="InterPro"/>
</dbReference>
<protein>
    <submittedName>
        <fullName evidence="8">LLM class flavin-dependent oxidoreductase</fullName>
        <ecNumber evidence="8">1.-.-.-</ecNumber>
    </submittedName>
</protein>
<feature type="binding site" evidence="6">
    <location>
        <position position="155"/>
    </location>
    <ligand>
        <name>FMN</name>
        <dbReference type="ChEBI" id="CHEBI:58210"/>
    </ligand>
</feature>